<accession>A0A328UFL2</accession>
<dbReference type="Gene3D" id="3.40.50.720">
    <property type="entry name" value="NAD(P)-binding Rossmann-like Domain"/>
    <property type="match status" value="1"/>
</dbReference>
<feature type="binding site" evidence="6">
    <location>
        <position position="64"/>
    </location>
    <ligand>
        <name>Zn(2+)</name>
        <dbReference type="ChEBI" id="CHEBI:29105"/>
        <note>catalytic</note>
    </ligand>
</feature>
<dbReference type="EC" id="1.1.1.405" evidence="6"/>
<comment type="catalytic activity">
    <reaction evidence="6">
        <text>D-ribitol 5-phosphate + NADP(+) = D-ribulose 5-phosphate + NADPH + H(+)</text>
        <dbReference type="Rhea" id="RHEA:19921"/>
        <dbReference type="ChEBI" id="CHEBI:15378"/>
        <dbReference type="ChEBI" id="CHEBI:57695"/>
        <dbReference type="ChEBI" id="CHEBI:57783"/>
        <dbReference type="ChEBI" id="CHEBI:58121"/>
        <dbReference type="ChEBI" id="CHEBI:58349"/>
        <dbReference type="EC" id="1.1.1.405"/>
    </reaction>
</comment>
<evidence type="ECO:0000256" key="4">
    <source>
        <dbReference type="ARBA" id="ARBA00022833"/>
    </source>
</evidence>
<evidence type="ECO:0000259" key="7">
    <source>
        <dbReference type="Pfam" id="PF00107"/>
    </source>
</evidence>
<dbReference type="InterPro" id="IPR011032">
    <property type="entry name" value="GroES-like_sf"/>
</dbReference>
<dbReference type="SUPFAM" id="SSF50129">
    <property type="entry name" value="GroES-like"/>
    <property type="match status" value="1"/>
</dbReference>
<comment type="cofactor">
    <cofactor evidence="1 6">
        <name>Zn(2+)</name>
        <dbReference type="ChEBI" id="CHEBI:29105"/>
    </cofactor>
</comment>
<keyword evidence="6" id="KW-0521">NADP</keyword>
<evidence type="ECO:0000256" key="6">
    <source>
        <dbReference type="HAMAP-Rule" id="MF_02069"/>
    </source>
</evidence>
<feature type="domain" description="Alcohol dehydrogenase-like C-terminal" evidence="7">
    <location>
        <begin position="218"/>
        <end position="293"/>
    </location>
</feature>
<dbReference type="RefSeq" id="WP_112331812.1">
    <property type="nucleotide sequence ID" value="NZ_JADPHD010000004.1"/>
</dbReference>
<sequence>MINYVYQLVSPHVFSLKYEEVDFKKEVIIRPKCMAVCHADQRYFLGRRDAKILRQKLPMALIHECCGQVVWDGTGSFQRGQKVVLIPNVPGRDDGVTYENYAEGSRFLSSGCDGFMREYVNLSPDRVVPFEQVPLPVAAITEFVSVAVHAAGRFMRAAHTRRETIGVWGDGSLAYVVCCVLRQLLPESRIFVVGKHERKLLQFSFADRTFLFDSLPEGFHIDHAFECTGGEGSYYAIDDIITAVRPQGAVMLMGVSENRVPVRTRDILEKGLTFTGCSRSGREDFVKAVELMEQPQFQKRLSAIIYEDRPVHTVADLSRVFETDLNTPFKTVFRWEI</sequence>
<name>A0A328UFL2_9FIRM</name>
<keyword evidence="5 6" id="KW-0560">Oxidoreductase</keyword>
<keyword evidence="4 6" id="KW-0862">Zinc</keyword>
<comment type="caution">
    <text evidence="9">The sequence shown here is derived from an EMBL/GenBank/DDBJ whole genome shotgun (WGS) entry which is preliminary data.</text>
</comment>
<comment type="similarity">
    <text evidence="2 6">Belongs to the zinc-containing alcohol dehydrogenase family.</text>
</comment>
<evidence type="ECO:0000256" key="3">
    <source>
        <dbReference type="ARBA" id="ARBA00022723"/>
    </source>
</evidence>
<dbReference type="GO" id="GO:0008270">
    <property type="term" value="F:zinc ion binding"/>
    <property type="evidence" value="ECO:0007669"/>
    <property type="project" value="UniProtKB-UniRule"/>
</dbReference>
<reference evidence="9 10" key="1">
    <citation type="submission" date="2018-06" db="EMBL/GenBank/DDBJ databases">
        <title>Noncontiguous genome sequence of Ruminococcaceae bacterium ASD2818.</title>
        <authorList>
            <person name="Chaplin A.V."/>
            <person name="Sokolova S.R."/>
            <person name="Kochetkova T.O."/>
            <person name="Goltsov A.Y."/>
            <person name="Trofimov D.Y."/>
            <person name="Efimov B.A."/>
        </authorList>
    </citation>
    <scope>NUCLEOTIDE SEQUENCE [LARGE SCALE GENOMIC DNA]</scope>
    <source>
        <strain evidence="9 10">ASD2818</strain>
    </source>
</reference>
<evidence type="ECO:0000256" key="1">
    <source>
        <dbReference type="ARBA" id="ARBA00001947"/>
    </source>
</evidence>
<dbReference type="Gene3D" id="3.90.180.10">
    <property type="entry name" value="Medium-chain alcohol dehydrogenases, catalytic domain"/>
    <property type="match status" value="1"/>
</dbReference>
<dbReference type="InterPro" id="IPR013154">
    <property type="entry name" value="ADH-like_N"/>
</dbReference>
<evidence type="ECO:0000313" key="9">
    <source>
        <dbReference type="EMBL" id="RAQ30617.1"/>
    </source>
</evidence>
<dbReference type="PANTHER" id="PTHR43350:SF19">
    <property type="entry name" value="D-GULOSIDE 3-DEHYDROGENASE"/>
    <property type="match status" value="1"/>
</dbReference>
<dbReference type="Pfam" id="PF08240">
    <property type="entry name" value="ADH_N"/>
    <property type="match status" value="1"/>
</dbReference>
<organism evidence="9 10">
    <name type="scientific">Hydrogeniiclostridium mannosilyticum</name>
    <dbReference type="NCBI Taxonomy" id="2764322"/>
    <lineage>
        <taxon>Bacteria</taxon>
        <taxon>Bacillati</taxon>
        <taxon>Bacillota</taxon>
        <taxon>Clostridia</taxon>
        <taxon>Eubacteriales</taxon>
        <taxon>Acutalibacteraceae</taxon>
        <taxon>Hydrogeniiclostridium</taxon>
    </lineage>
</organism>
<evidence type="ECO:0000256" key="5">
    <source>
        <dbReference type="ARBA" id="ARBA00023002"/>
    </source>
</evidence>
<comment type="function">
    <text evidence="6">Catalyzes the NADPH dependent reduction of D-ribulose 5-phosphate to D-ribitol 5-phosphate.</text>
</comment>
<feature type="binding site" evidence="6">
    <location>
        <position position="37"/>
    </location>
    <ligand>
        <name>Zn(2+)</name>
        <dbReference type="ChEBI" id="CHEBI:29105"/>
        <note>catalytic</note>
    </ligand>
</feature>
<dbReference type="InterPro" id="IPR034710">
    <property type="entry name" value="TarJ"/>
</dbReference>
<keyword evidence="3 6" id="KW-0479">Metal-binding</keyword>
<dbReference type="HAMAP" id="MF_02069">
    <property type="entry name" value="TarJ"/>
    <property type="match status" value="1"/>
</dbReference>
<keyword evidence="10" id="KW-1185">Reference proteome</keyword>
<feature type="binding site" evidence="6">
    <location>
        <position position="63"/>
    </location>
    <ligand>
        <name>Zn(2+)</name>
        <dbReference type="ChEBI" id="CHEBI:29105"/>
        <note>catalytic</note>
    </ligand>
</feature>
<dbReference type="PANTHER" id="PTHR43350">
    <property type="entry name" value="NAD-DEPENDENT ALCOHOL DEHYDROGENASE"/>
    <property type="match status" value="1"/>
</dbReference>
<dbReference type="InterPro" id="IPR013149">
    <property type="entry name" value="ADH-like_C"/>
</dbReference>
<dbReference type="Pfam" id="PF00107">
    <property type="entry name" value="ADH_zinc_N"/>
    <property type="match status" value="1"/>
</dbReference>
<dbReference type="AlphaFoldDB" id="A0A328UFL2"/>
<protein>
    <recommendedName>
        <fullName evidence="6">Ribulose-5-phosphate reductase</fullName>
        <shortName evidence="6">Ribulose-5-P reductase</shortName>
        <ecNumber evidence="6">1.1.1.405</ecNumber>
    </recommendedName>
    <alternativeName>
        <fullName evidence="6">Ribitol-5-phosphate dehydrogenase</fullName>
    </alternativeName>
</protein>
<evidence type="ECO:0000256" key="2">
    <source>
        <dbReference type="ARBA" id="ARBA00008072"/>
    </source>
</evidence>
<evidence type="ECO:0000259" key="8">
    <source>
        <dbReference type="Pfam" id="PF08240"/>
    </source>
</evidence>
<dbReference type="Proteomes" id="UP000249377">
    <property type="component" value="Unassembled WGS sequence"/>
</dbReference>
<dbReference type="InterPro" id="IPR036291">
    <property type="entry name" value="NAD(P)-bd_dom_sf"/>
</dbReference>
<feature type="binding site" evidence="6">
    <location>
        <position position="142"/>
    </location>
    <ligand>
        <name>Zn(2+)</name>
        <dbReference type="ChEBI" id="CHEBI:29105"/>
        <note>catalytic</note>
    </ligand>
</feature>
<proteinExistence type="inferred from homology"/>
<dbReference type="GO" id="GO:0050256">
    <property type="term" value="F:ribitol-5-phosphate 2-dehydrogenase [NAD(P)+] activity"/>
    <property type="evidence" value="ECO:0007669"/>
    <property type="project" value="UniProtKB-UniRule"/>
</dbReference>
<feature type="domain" description="Alcohol dehydrogenase-like N-terminal" evidence="8">
    <location>
        <begin position="25"/>
        <end position="130"/>
    </location>
</feature>
<gene>
    <name evidence="9" type="ORF">DPQ25_03780</name>
</gene>
<evidence type="ECO:0000313" key="10">
    <source>
        <dbReference type="Proteomes" id="UP000249377"/>
    </source>
</evidence>
<dbReference type="EMBL" id="QLYR01000001">
    <property type="protein sequence ID" value="RAQ30617.1"/>
    <property type="molecule type" value="Genomic_DNA"/>
</dbReference>
<dbReference type="SUPFAM" id="SSF51735">
    <property type="entry name" value="NAD(P)-binding Rossmann-fold domains"/>
    <property type="match status" value="1"/>
</dbReference>